<sequence>MLKSVIISVAFIGLCLMLVINFATAEIWVLLIVPICLLSHPLKLDLRVPSLRNFSRVSRNLVLGFMGFPPATFMVSEGAFEGFSSIDVGDFWNWLESLWAWNSAAYLFIGTSIGSIVEFVYIRRYDEDVEVPKTPSMYISCHWHYGSL</sequence>
<keyword evidence="1" id="KW-0472">Membrane</keyword>
<dbReference type="EMBL" id="JAEACU010000004">
    <property type="protein sequence ID" value="KAH7533722.1"/>
    <property type="molecule type" value="Genomic_DNA"/>
</dbReference>
<proteinExistence type="predicted"/>
<feature type="transmembrane region" description="Helical" evidence="1">
    <location>
        <begin position="6"/>
        <end position="39"/>
    </location>
</feature>
<keyword evidence="1" id="KW-0812">Transmembrane</keyword>
<reference evidence="2" key="1">
    <citation type="journal article" date="2021" name="Front. Plant Sci.">
        <title>Chromosome-Scale Genome Assembly for Chinese Sour Jujube and Insights Into Its Genome Evolution and Domestication Signature.</title>
        <authorList>
            <person name="Shen L.-Y."/>
            <person name="Luo H."/>
            <person name="Wang X.-L."/>
            <person name="Wang X.-M."/>
            <person name="Qiu X.-J."/>
            <person name="Liu H."/>
            <person name="Zhou S.-S."/>
            <person name="Jia K.-H."/>
            <person name="Nie S."/>
            <person name="Bao Y.-T."/>
            <person name="Zhang R.-G."/>
            <person name="Yun Q.-Z."/>
            <person name="Chai Y.-H."/>
            <person name="Lu J.-Y."/>
            <person name="Li Y."/>
            <person name="Zhao S.-W."/>
            <person name="Mao J.-F."/>
            <person name="Jia S.-G."/>
            <person name="Mao Y.-M."/>
        </authorList>
    </citation>
    <scope>NUCLEOTIDE SEQUENCE</scope>
    <source>
        <strain evidence="2">AT0</strain>
        <tissue evidence="2">Leaf</tissue>
    </source>
</reference>
<dbReference type="AlphaFoldDB" id="A0A978VKV3"/>
<dbReference type="Proteomes" id="UP000813462">
    <property type="component" value="Unassembled WGS sequence"/>
</dbReference>
<feature type="transmembrane region" description="Helical" evidence="1">
    <location>
        <begin position="60"/>
        <end position="80"/>
    </location>
</feature>
<gene>
    <name evidence="2" type="ORF">FEM48_Zijuj04G0161800</name>
</gene>
<accession>A0A978VKV3</accession>
<evidence type="ECO:0000313" key="2">
    <source>
        <dbReference type="EMBL" id="KAH7533722.1"/>
    </source>
</evidence>
<name>A0A978VKV3_ZIZJJ</name>
<comment type="caution">
    <text evidence="2">The sequence shown here is derived from an EMBL/GenBank/DDBJ whole genome shotgun (WGS) entry which is preliminary data.</text>
</comment>
<protein>
    <submittedName>
        <fullName evidence="2">Uncharacterized protein</fullName>
    </submittedName>
</protein>
<organism evidence="2 3">
    <name type="scientific">Ziziphus jujuba var. spinosa</name>
    <dbReference type="NCBI Taxonomy" id="714518"/>
    <lineage>
        <taxon>Eukaryota</taxon>
        <taxon>Viridiplantae</taxon>
        <taxon>Streptophyta</taxon>
        <taxon>Embryophyta</taxon>
        <taxon>Tracheophyta</taxon>
        <taxon>Spermatophyta</taxon>
        <taxon>Magnoliopsida</taxon>
        <taxon>eudicotyledons</taxon>
        <taxon>Gunneridae</taxon>
        <taxon>Pentapetalae</taxon>
        <taxon>rosids</taxon>
        <taxon>fabids</taxon>
        <taxon>Rosales</taxon>
        <taxon>Rhamnaceae</taxon>
        <taxon>Paliureae</taxon>
        <taxon>Ziziphus</taxon>
    </lineage>
</organism>
<feature type="transmembrane region" description="Helical" evidence="1">
    <location>
        <begin position="100"/>
        <end position="122"/>
    </location>
</feature>
<evidence type="ECO:0000256" key="1">
    <source>
        <dbReference type="SAM" id="Phobius"/>
    </source>
</evidence>
<evidence type="ECO:0000313" key="3">
    <source>
        <dbReference type="Proteomes" id="UP000813462"/>
    </source>
</evidence>
<keyword evidence="1" id="KW-1133">Transmembrane helix</keyword>